<dbReference type="EMBL" id="CP108164">
    <property type="protein sequence ID" value="WTQ85601.1"/>
    <property type="molecule type" value="Genomic_DNA"/>
</dbReference>
<dbReference type="GeneID" id="97286232"/>
<proteinExistence type="predicted"/>
<gene>
    <name evidence="1" type="ORF">OG350_37345</name>
</gene>
<reference evidence="1 2" key="1">
    <citation type="submission" date="2022-10" db="EMBL/GenBank/DDBJ databases">
        <title>The complete genomes of actinobacterial strains from the NBC collection.</title>
        <authorList>
            <person name="Joergensen T.S."/>
            <person name="Alvarez Arevalo M."/>
            <person name="Sterndorff E.B."/>
            <person name="Faurdal D."/>
            <person name="Vuksanovic O."/>
            <person name="Mourched A.-S."/>
            <person name="Charusanti P."/>
            <person name="Shaw S."/>
            <person name="Blin K."/>
            <person name="Weber T."/>
        </authorList>
    </citation>
    <scope>NUCLEOTIDE SEQUENCE [LARGE SCALE GENOMIC DNA]</scope>
    <source>
        <strain evidence="1 2">NBC_00156</strain>
    </source>
</reference>
<evidence type="ECO:0008006" key="3">
    <source>
        <dbReference type="Google" id="ProtNLM"/>
    </source>
</evidence>
<sequence>MADWLEITASLEDRAEELGDVEGAAPLVESAARFARAYLRAATAG</sequence>
<protein>
    <recommendedName>
        <fullName evidence="3">HEPN domain-containing protein</fullName>
    </recommendedName>
</protein>
<keyword evidence="2" id="KW-1185">Reference proteome</keyword>
<name>A0ABZ1L4E3_STRAH</name>
<evidence type="ECO:0000313" key="2">
    <source>
        <dbReference type="Proteomes" id="UP001622557"/>
    </source>
</evidence>
<dbReference type="RefSeq" id="WP_405454352.1">
    <property type="nucleotide sequence ID" value="NZ_CP108164.1"/>
</dbReference>
<dbReference type="Proteomes" id="UP001622557">
    <property type="component" value="Chromosome"/>
</dbReference>
<organism evidence="1 2">
    <name type="scientific">Streptomyces achromogenes</name>
    <dbReference type="NCBI Taxonomy" id="67255"/>
    <lineage>
        <taxon>Bacteria</taxon>
        <taxon>Bacillati</taxon>
        <taxon>Actinomycetota</taxon>
        <taxon>Actinomycetes</taxon>
        <taxon>Kitasatosporales</taxon>
        <taxon>Streptomycetaceae</taxon>
        <taxon>Streptomyces</taxon>
    </lineage>
</organism>
<evidence type="ECO:0000313" key="1">
    <source>
        <dbReference type="EMBL" id="WTQ85601.1"/>
    </source>
</evidence>
<accession>A0ABZ1L4E3</accession>